<gene>
    <name evidence="1" type="ORF">LCGC14_2969380</name>
</gene>
<feature type="non-terminal residue" evidence="1">
    <location>
        <position position="1"/>
    </location>
</feature>
<dbReference type="GO" id="GO:0004812">
    <property type="term" value="F:aminoacyl-tRNA ligase activity"/>
    <property type="evidence" value="ECO:0007669"/>
    <property type="project" value="InterPro"/>
</dbReference>
<sequence>RLGHEGTLAYVDWPEYDSELIKEKELELAVQVLGKIKDRIVVSADASEDAIKEKALASEKVQAAIAGKTVRKVIVIKSRLVNIVAS</sequence>
<dbReference type="EMBL" id="LAZR01060331">
    <property type="protein sequence ID" value="KKK65913.1"/>
    <property type="molecule type" value="Genomic_DNA"/>
</dbReference>
<organism evidence="1">
    <name type="scientific">marine sediment metagenome</name>
    <dbReference type="NCBI Taxonomy" id="412755"/>
    <lineage>
        <taxon>unclassified sequences</taxon>
        <taxon>metagenomes</taxon>
        <taxon>ecological metagenomes</taxon>
    </lineage>
</organism>
<dbReference type="GO" id="GO:0005524">
    <property type="term" value="F:ATP binding"/>
    <property type="evidence" value="ECO:0007669"/>
    <property type="project" value="InterPro"/>
</dbReference>
<evidence type="ECO:0000313" key="1">
    <source>
        <dbReference type="EMBL" id="KKK65913.1"/>
    </source>
</evidence>
<dbReference type="InterPro" id="IPR009080">
    <property type="entry name" value="tRNAsynth_Ia_anticodon-bd"/>
</dbReference>
<dbReference type="SUPFAM" id="SSF47323">
    <property type="entry name" value="Anticodon-binding domain of a subclass of class I aminoacyl-tRNA synthetases"/>
    <property type="match status" value="1"/>
</dbReference>
<accession>A0A0F8XAU6</accession>
<protein>
    <submittedName>
        <fullName evidence="1">Uncharacterized protein</fullName>
    </submittedName>
</protein>
<comment type="caution">
    <text evidence="1">The sequence shown here is derived from an EMBL/GenBank/DDBJ whole genome shotgun (WGS) entry which is preliminary data.</text>
</comment>
<reference evidence="1" key="1">
    <citation type="journal article" date="2015" name="Nature">
        <title>Complex archaea that bridge the gap between prokaryotes and eukaryotes.</title>
        <authorList>
            <person name="Spang A."/>
            <person name="Saw J.H."/>
            <person name="Jorgensen S.L."/>
            <person name="Zaremba-Niedzwiedzka K."/>
            <person name="Martijn J."/>
            <person name="Lind A.E."/>
            <person name="van Eijk R."/>
            <person name="Schleper C."/>
            <person name="Guy L."/>
            <person name="Ettema T.J."/>
        </authorList>
    </citation>
    <scope>NUCLEOTIDE SEQUENCE</scope>
</reference>
<dbReference type="GO" id="GO:0006418">
    <property type="term" value="P:tRNA aminoacylation for protein translation"/>
    <property type="evidence" value="ECO:0007669"/>
    <property type="project" value="InterPro"/>
</dbReference>
<dbReference type="Gene3D" id="1.10.730.10">
    <property type="entry name" value="Isoleucyl-tRNA Synthetase, Domain 1"/>
    <property type="match status" value="1"/>
</dbReference>
<proteinExistence type="predicted"/>
<dbReference type="AlphaFoldDB" id="A0A0F8XAU6"/>
<name>A0A0F8XAU6_9ZZZZ</name>